<evidence type="ECO:0000256" key="6">
    <source>
        <dbReference type="ARBA" id="ARBA00022679"/>
    </source>
</evidence>
<evidence type="ECO:0000256" key="4">
    <source>
        <dbReference type="ARBA" id="ARBA00017858"/>
    </source>
</evidence>
<dbReference type="Gene3D" id="3.30.70.890">
    <property type="entry name" value="GHMP kinase, C-terminal domain"/>
    <property type="match status" value="1"/>
</dbReference>
<dbReference type="InterPro" id="IPR036554">
    <property type="entry name" value="GHMP_kinase_C_sf"/>
</dbReference>
<dbReference type="PANTHER" id="PTHR20861:SF1">
    <property type="entry name" value="HOMOSERINE KINASE"/>
    <property type="match status" value="1"/>
</dbReference>
<dbReference type="SUPFAM" id="SSF55060">
    <property type="entry name" value="GHMP Kinase, C-terminal domain"/>
    <property type="match status" value="1"/>
</dbReference>
<dbReference type="InterPro" id="IPR006204">
    <property type="entry name" value="GHMP_kinase_N_dom"/>
</dbReference>
<dbReference type="InterPro" id="IPR014721">
    <property type="entry name" value="Ribsml_uS5_D2-typ_fold_subgr"/>
</dbReference>
<organism evidence="15 16">
    <name type="scientific">Agarivorans gilvus</name>
    <dbReference type="NCBI Taxonomy" id="680279"/>
    <lineage>
        <taxon>Bacteria</taxon>
        <taxon>Pseudomonadati</taxon>
        <taxon>Pseudomonadota</taxon>
        <taxon>Gammaproteobacteria</taxon>
        <taxon>Alteromonadales</taxon>
        <taxon>Alteromonadaceae</taxon>
        <taxon>Agarivorans</taxon>
    </lineage>
</organism>
<feature type="domain" description="GHMP kinase C-terminal" evidence="14">
    <location>
        <begin position="233"/>
        <end position="291"/>
    </location>
</feature>
<evidence type="ECO:0000313" key="16">
    <source>
        <dbReference type="Proteomes" id="UP000651977"/>
    </source>
</evidence>
<dbReference type="RefSeq" id="WP_055732743.1">
    <property type="nucleotide sequence ID" value="NZ_BMDY01000003.1"/>
</dbReference>
<reference evidence="16" key="1">
    <citation type="journal article" date="2019" name="Int. J. Syst. Evol. Microbiol.">
        <title>The Global Catalogue of Microorganisms (GCM) 10K type strain sequencing project: providing services to taxonomists for standard genome sequencing and annotation.</title>
        <authorList>
            <consortium name="The Broad Institute Genomics Platform"/>
            <consortium name="The Broad Institute Genome Sequencing Center for Infectious Disease"/>
            <person name="Wu L."/>
            <person name="Ma J."/>
        </authorList>
    </citation>
    <scope>NUCLEOTIDE SEQUENCE [LARGE SCALE GENOMIC DNA]</scope>
    <source>
        <strain evidence="16">CGMCC 1.10131</strain>
    </source>
</reference>
<keyword evidence="7 12" id="KW-0791">Threonine biosynthesis</keyword>
<dbReference type="NCBIfam" id="NF002288">
    <property type="entry name" value="PRK01212.1-4"/>
    <property type="match status" value="1"/>
</dbReference>
<evidence type="ECO:0000259" key="13">
    <source>
        <dbReference type="Pfam" id="PF00288"/>
    </source>
</evidence>
<dbReference type="Gene3D" id="3.30.230.10">
    <property type="match status" value="1"/>
</dbReference>
<dbReference type="InterPro" id="IPR000870">
    <property type="entry name" value="Homoserine_kinase"/>
</dbReference>
<dbReference type="InterPro" id="IPR013750">
    <property type="entry name" value="GHMP_kinase_C_dom"/>
</dbReference>
<evidence type="ECO:0000256" key="2">
    <source>
        <dbReference type="ARBA" id="ARBA00007370"/>
    </source>
</evidence>
<dbReference type="PRINTS" id="PR00958">
    <property type="entry name" value="HOMSERKINASE"/>
</dbReference>
<comment type="function">
    <text evidence="12">Catalyzes the ATP-dependent phosphorylation of L-homoserine to L-homoserine phosphate.</text>
</comment>
<gene>
    <name evidence="12 15" type="primary">thrB</name>
    <name evidence="15" type="ORF">GCM10007414_07540</name>
</gene>
<dbReference type="PIRSF" id="PIRSF000676">
    <property type="entry name" value="Homoser_kin"/>
    <property type="match status" value="1"/>
</dbReference>
<dbReference type="PANTHER" id="PTHR20861">
    <property type="entry name" value="HOMOSERINE/4-DIPHOSPHOCYTIDYL-2-C-METHYL-D-ERYTHRITOL KINASE"/>
    <property type="match status" value="1"/>
</dbReference>
<keyword evidence="8 12" id="KW-0547">Nucleotide-binding</keyword>
<evidence type="ECO:0000256" key="11">
    <source>
        <dbReference type="ARBA" id="ARBA00049375"/>
    </source>
</evidence>
<evidence type="ECO:0000259" key="14">
    <source>
        <dbReference type="Pfam" id="PF08544"/>
    </source>
</evidence>
<dbReference type="HAMAP" id="MF_00384">
    <property type="entry name" value="Homoser_kinase"/>
    <property type="match status" value="1"/>
</dbReference>
<dbReference type="Proteomes" id="UP000651977">
    <property type="component" value="Unassembled WGS sequence"/>
</dbReference>
<feature type="binding site" evidence="12">
    <location>
        <begin position="100"/>
        <end position="110"/>
    </location>
    <ligand>
        <name>ATP</name>
        <dbReference type="ChEBI" id="CHEBI:30616"/>
    </ligand>
</feature>
<comment type="caution">
    <text evidence="15">The sequence shown here is derived from an EMBL/GenBank/DDBJ whole genome shotgun (WGS) entry which is preliminary data.</text>
</comment>
<sequence>MSVVVYAPASTANISVGFDCLGAALSPISGELLGDRVMVEAAAEGAALRIETVGPYAHKLPADPKKNILYDCYHYFAKQYFEQQAKVFPKVLMTLEKNLPIGSGMGSSACSVVAALEGLNAFVDFPFDKQQMLLMMGELEGQISGSVHYDNVAPCYLGGMQLMLQEANVTSQAIPHFEDWYWVVAYPGINISTAEARSILPAQYRRQDTLEFGRNLAGFVHASYSKQPELAAALLKDNVIAEPYRAKLIPGFEQVRSYAAQSGALASGISGSGPTVYIVTPVLEQAERTKAWLEQHFIQNEDGFCHVCKIDEQGTRVTGKSL</sequence>
<evidence type="ECO:0000256" key="3">
    <source>
        <dbReference type="ARBA" id="ARBA00012078"/>
    </source>
</evidence>
<protein>
    <recommendedName>
        <fullName evidence="4 12">Homoserine kinase</fullName>
        <shortName evidence="12">HK</shortName>
        <shortName evidence="12">HSK</shortName>
        <ecNumber evidence="3 12">2.7.1.39</ecNumber>
    </recommendedName>
</protein>
<keyword evidence="9 12" id="KW-0418">Kinase</keyword>
<comment type="pathway">
    <text evidence="1 12">Amino-acid biosynthesis; L-threonine biosynthesis; L-threonine from L-aspartate: step 4/5.</text>
</comment>
<accession>A0ABQ1HYG8</accession>
<evidence type="ECO:0000313" key="15">
    <source>
        <dbReference type="EMBL" id="GGA97019.1"/>
    </source>
</evidence>
<dbReference type="GO" id="GO:0016301">
    <property type="term" value="F:kinase activity"/>
    <property type="evidence" value="ECO:0007669"/>
    <property type="project" value="UniProtKB-KW"/>
</dbReference>
<dbReference type="EMBL" id="BMDY01000003">
    <property type="protein sequence ID" value="GGA97019.1"/>
    <property type="molecule type" value="Genomic_DNA"/>
</dbReference>
<comment type="catalytic activity">
    <reaction evidence="11 12">
        <text>L-homoserine + ATP = O-phospho-L-homoserine + ADP + H(+)</text>
        <dbReference type="Rhea" id="RHEA:13985"/>
        <dbReference type="ChEBI" id="CHEBI:15378"/>
        <dbReference type="ChEBI" id="CHEBI:30616"/>
        <dbReference type="ChEBI" id="CHEBI:57476"/>
        <dbReference type="ChEBI" id="CHEBI:57590"/>
        <dbReference type="ChEBI" id="CHEBI:456216"/>
        <dbReference type="EC" id="2.7.1.39"/>
    </reaction>
</comment>
<evidence type="ECO:0000256" key="9">
    <source>
        <dbReference type="ARBA" id="ARBA00022777"/>
    </source>
</evidence>
<dbReference type="Pfam" id="PF00288">
    <property type="entry name" value="GHMP_kinases_N"/>
    <property type="match status" value="1"/>
</dbReference>
<dbReference type="InterPro" id="IPR020568">
    <property type="entry name" value="Ribosomal_Su5_D2-typ_SF"/>
</dbReference>
<comment type="similarity">
    <text evidence="2 12">Belongs to the GHMP kinase family. Homoserine kinase subfamily.</text>
</comment>
<evidence type="ECO:0000256" key="8">
    <source>
        <dbReference type="ARBA" id="ARBA00022741"/>
    </source>
</evidence>
<evidence type="ECO:0000256" key="1">
    <source>
        <dbReference type="ARBA" id="ARBA00005015"/>
    </source>
</evidence>
<keyword evidence="6 12" id="KW-0808">Transferase</keyword>
<keyword evidence="10 12" id="KW-0067">ATP-binding</keyword>
<proteinExistence type="inferred from homology"/>
<dbReference type="SUPFAM" id="SSF54211">
    <property type="entry name" value="Ribosomal protein S5 domain 2-like"/>
    <property type="match status" value="1"/>
</dbReference>
<keyword evidence="5 12" id="KW-0028">Amino-acid biosynthesis</keyword>
<comment type="subcellular location">
    <subcellularLocation>
        <location evidence="12">Cytoplasm</location>
    </subcellularLocation>
</comment>
<keyword evidence="12" id="KW-0963">Cytoplasm</keyword>
<dbReference type="PROSITE" id="PS00627">
    <property type="entry name" value="GHMP_KINASES_ATP"/>
    <property type="match status" value="1"/>
</dbReference>
<keyword evidence="16" id="KW-1185">Reference proteome</keyword>
<evidence type="ECO:0000256" key="12">
    <source>
        <dbReference type="HAMAP-Rule" id="MF_00384"/>
    </source>
</evidence>
<dbReference type="InterPro" id="IPR006203">
    <property type="entry name" value="GHMP_knse_ATP-bd_CS"/>
</dbReference>
<name>A0ABQ1HYG8_9ALTE</name>
<evidence type="ECO:0000256" key="10">
    <source>
        <dbReference type="ARBA" id="ARBA00022840"/>
    </source>
</evidence>
<evidence type="ECO:0000256" key="5">
    <source>
        <dbReference type="ARBA" id="ARBA00022605"/>
    </source>
</evidence>
<dbReference type="NCBIfam" id="TIGR00191">
    <property type="entry name" value="thrB"/>
    <property type="match status" value="1"/>
</dbReference>
<dbReference type="Pfam" id="PF08544">
    <property type="entry name" value="GHMP_kinases_C"/>
    <property type="match status" value="1"/>
</dbReference>
<evidence type="ECO:0000256" key="7">
    <source>
        <dbReference type="ARBA" id="ARBA00022697"/>
    </source>
</evidence>
<dbReference type="EC" id="2.7.1.39" evidence="3 12"/>
<feature type="domain" description="GHMP kinase N-terminal" evidence="13">
    <location>
        <begin position="68"/>
        <end position="159"/>
    </location>
</feature>